<name>A0A240E1L2_9BURK</name>
<keyword evidence="2" id="KW-1185">Reference proteome</keyword>
<protein>
    <recommendedName>
        <fullName evidence="3">DUF2889 domain-containing protein</fullName>
    </recommendedName>
</protein>
<evidence type="ECO:0000313" key="1">
    <source>
        <dbReference type="EMBL" id="SNX29153.1"/>
    </source>
</evidence>
<evidence type="ECO:0000313" key="2">
    <source>
        <dbReference type="Proteomes" id="UP000218069"/>
    </source>
</evidence>
<sequence>MLSTPAARALLHTRQTTFEGFAREDGLWDIEGHLRDTKPRPFITGSRTWAPGEPFHDMWVRLTVTQALEIKAIEVSMDSHPHPECSQVIPPMDALIGARIGKGWRKIINEHLGGIKGCTHLRELLANMATAAFQSIPGTLSNPNNPEQPPLYLGTCKSWDFDGPVVMRVYPQFYQWKNTVSSEST</sequence>
<dbReference type="AlphaFoldDB" id="A0A240E1L2"/>
<dbReference type="InterPro" id="IPR021312">
    <property type="entry name" value="DUF2889"/>
</dbReference>
<dbReference type="EMBL" id="OANS01000004">
    <property type="protein sequence ID" value="SNX29153.1"/>
    <property type="molecule type" value="Genomic_DNA"/>
</dbReference>
<dbReference type="RefSeq" id="WP_096673974.1">
    <property type="nucleotide sequence ID" value="NZ_OANS01000004.1"/>
</dbReference>
<dbReference type="Proteomes" id="UP000218069">
    <property type="component" value="Unassembled WGS sequence"/>
</dbReference>
<gene>
    <name evidence="1" type="ORF">SAMN06295945_1518</name>
</gene>
<evidence type="ECO:0008006" key="3">
    <source>
        <dbReference type="Google" id="ProtNLM"/>
    </source>
</evidence>
<dbReference type="Pfam" id="PF11136">
    <property type="entry name" value="DUF2889"/>
    <property type="match status" value="1"/>
</dbReference>
<accession>A0A240E1L2</accession>
<organism evidence="1 2">
    <name type="scientific">Polynucleobacter meluiroseus</name>
    <dbReference type="NCBI Taxonomy" id="1938814"/>
    <lineage>
        <taxon>Bacteria</taxon>
        <taxon>Pseudomonadati</taxon>
        <taxon>Pseudomonadota</taxon>
        <taxon>Betaproteobacteria</taxon>
        <taxon>Burkholderiales</taxon>
        <taxon>Burkholderiaceae</taxon>
        <taxon>Polynucleobacter</taxon>
    </lineage>
</organism>
<dbReference type="OrthoDB" id="6862397at2"/>
<proteinExistence type="predicted"/>
<reference evidence="2" key="1">
    <citation type="submission" date="2017-08" db="EMBL/GenBank/DDBJ databases">
        <authorList>
            <person name="Varghese N."/>
            <person name="Submissions S."/>
        </authorList>
    </citation>
    <scope>NUCLEOTIDE SEQUENCE [LARGE SCALE GENOMIC DNA]</scope>
    <source>
        <strain evidence="2">AP-Melu-1000-B4</strain>
    </source>
</reference>